<accession>A0A6J5CTQ7</accession>
<evidence type="ECO:0000259" key="1">
    <source>
        <dbReference type="PROSITE" id="PS50989"/>
    </source>
</evidence>
<dbReference type="AlphaFoldDB" id="A0A6J5CTQ7"/>
<name>A0A6J5CTQ7_9BURK</name>
<dbReference type="SUPFAM" id="SSF52096">
    <property type="entry name" value="ClpP/crotonase"/>
    <property type="match status" value="1"/>
</dbReference>
<organism evidence="2 3">
    <name type="scientific">Paraburkholderia sediminicola</name>
    <dbReference type="NCBI Taxonomy" id="458836"/>
    <lineage>
        <taxon>Bacteria</taxon>
        <taxon>Pseudomonadati</taxon>
        <taxon>Pseudomonadota</taxon>
        <taxon>Betaproteobacteria</taxon>
        <taxon>Burkholderiales</taxon>
        <taxon>Burkholderiaceae</taxon>
        <taxon>Paraburkholderia</taxon>
    </lineage>
</organism>
<gene>
    <name evidence="2" type="ORF">LMG24238_07439</name>
</gene>
<proteinExistence type="predicted"/>
<dbReference type="InterPro" id="IPR029045">
    <property type="entry name" value="ClpP/crotonase-like_dom_sf"/>
</dbReference>
<dbReference type="GO" id="GO:0016874">
    <property type="term" value="F:ligase activity"/>
    <property type="evidence" value="ECO:0007669"/>
    <property type="project" value="InterPro"/>
</dbReference>
<keyword evidence="3" id="KW-1185">Reference proteome</keyword>
<reference evidence="2 3" key="1">
    <citation type="submission" date="2020-04" db="EMBL/GenBank/DDBJ databases">
        <authorList>
            <person name="De Canck E."/>
        </authorList>
    </citation>
    <scope>NUCLEOTIDE SEQUENCE [LARGE SCALE GENOMIC DNA]</scope>
    <source>
        <strain evidence="2 3">LMG 24238</strain>
    </source>
</reference>
<feature type="domain" description="CoA carboxyltransferase C-terminal" evidence="1">
    <location>
        <begin position="1"/>
        <end position="237"/>
    </location>
</feature>
<dbReference type="GeneID" id="97045981"/>
<dbReference type="Proteomes" id="UP000494255">
    <property type="component" value="Unassembled WGS sequence"/>
</dbReference>
<protein>
    <recommendedName>
        <fullName evidence="1">CoA carboxyltransferase C-terminal domain-containing protein</fullName>
    </recommendedName>
</protein>
<sequence length="275" mass="29183">MSDATLSRGARWFHALAGETSGNASGKAPVWSGDASLGGETAHFIAVVPDPDNRFPRATDNVVGLEQGWLLARAVREVIAQDEASGTRRPIVAIVDVKSQAYGYREEMLGIHLACAAAVDAYASAREAGHPVIALIVGPAMSGAFLAHGYQANRIVALDAPGTMVHAMGKEAAARVTRRTVEALDALGETIVPMSYSMTSFAKLGLLDQLIEGVDADAPDAAQIERVRQVLTEQIHSARAGGRDLSHRLESAAAQKNRAASIEVRRRLAEQWDAV</sequence>
<evidence type="ECO:0000313" key="2">
    <source>
        <dbReference type="EMBL" id="CAB3745205.1"/>
    </source>
</evidence>
<dbReference type="PROSITE" id="PS50989">
    <property type="entry name" value="COA_CT_CTER"/>
    <property type="match status" value="1"/>
</dbReference>
<dbReference type="InterPro" id="IPR009648">
    <property type="entry name" value="Malonate_gamma"/>
</dbReference>
<dbReference type="RefSeq" id="WP_175054814.1">
    <property type="nucleotide sequence ID" value="NZ_CADIKC010000020.1"/>
</dbReference>
<dbReference type="NCBIfam" id="TIGR03134">
    <property type="entry name" value="malonate_gamma"/>
    <property type="match status" value="1"/>
</dbReference>
<dbReference type="Gene3D" id="3.90.226.10">
    <property type="entry name" value="2-enoyl-CoA Hydratase, Chain A, domain 1"/>
    <property type="match status" value="1"/>
</dbReference>
<dbReference type="Pfam" id="PF06833">
    <property type="entry name" value="MdcE"/>
    <property type="match status" value="1"/>
</dbReference>
<evidence type="ECO:0000313" key="3">
    <source>
        <dbReference type="Proteomes" id="UP000494255"/>
    </source>
</evidence>
<dbReference type="GO" id="GO:0005975">
    <property type="term" value="P:carbohydrate metabolic process"/>
    <property type="evidence" value="ECO:0007669"/>
    <property type="project" value="InterPro"/>
</dbReference>
<dbReference type="InterPro" id="IPR011763">
    <property type="entry name" value="COA_CT_C"/>
</dbReference>
<dbReference type="EMBL" id="CADIKC010000020">
    <property type="protein sequence ID" value="CAB3745205.1"/>
    <property type="molecule type" value="Genomic_DNA"/>
</dbReference>